<gene>
    <name evidence="2" type="ORF">CWS72_00210</name>
</gene>
<keyword evidence="2" id="KW-0378">Hydrolase</keyword>
<evidence type="ECO:0000259" key="1">
    <source>
        <dbReference type="Pfam" id="PF00857"/>
    </source>
</evidence>
<sequence length="180" mass="19908">MLMRAEQSNLLIIDVQERLAPVMSDPRRVIRGCGLLMRAAQRLEVPVIASEQYPQGIGPTIFDLREWLPPEGAVAKLHFSCADEPALLDRLTAGRRRQVVLAGIEAHICVLQSALGLKEKGFDPFVVTDASASRRPENETAAWERLRQAGIPTVTVEMVLFEWLRAAGTPAFKELVGLVK</sequence>
<proteinExistence type="predicted"/>
<dbReference type="PANTHER" id="PTHR14119">
    <property type="entry name" value="HYDROLASE"/>
    <property type="match status" value="1"/>
</dbReference>
<organism evidence="2 3">
    <name type="scientific">Telmatospirillum siberiense</name>
    <dbReference type="NCBI Taxonomy" id="382514"/>
    <lineage>
        <taxon>Bacteria</taxon>
        <taxon>Pseudomonadati</taxon>
        <taxon>Pseudomonadota</taxon>
        <taxon>Alphaproteobacteria</taxon>
        <taxon>Rhodospirillales</taxon>
        <taxon>Rhodospirillaceae</taxon>
        <taxon>Telmatospirillum</taxon>
    </lineage>
</organism>
<dbReference type="GO" id="GO:0016787">
    <property type="term" value="F:hydrolase activity"/>
    <property type="evidence" value="ECO:0007669"/>
    <property type="project" value="UniProtKB-KW"/>
</dbReference>
<dbReference type="AlphaFoldDB" id="A0A2N3Q0X1"/>
<dbReference type="RefSeq" id="WP_101248548.1">
    <property type="nucleotide sequence ID" value="NZ_PIUM01000001.1"/>
</dbReference>
<dbReference type="OrthoDB" id="9796958at2"/>
<dbReference type="SUPFAM" id="SSF52499">
    <property type="entry name" value="Isochorismatase-like hydrolases"/>
    <property type="match status" value="1"/>
</dbReference>
<reference evidence="3" key="1">
    <citation type="submission" date="2017-12" db="EMBL/GenBank/DDBJ databases">
        <title>Draft genome sequence of Telmatospirillum siberiense 26-4b1T, an acidotolerant peatland alphaproteobacterium potentially involved in sulfur cycling.</title>
        <authorList>
            <person name="Hausmann B."/>
            <person name="Pjevac P."/>
            <person name="Schreck K."/>
            <person name="Herbold C.W."/>
            <person name="Daims H."/>
            <person name="Wagner M."/>
            <person name="Pester M."/>
            <person name="Loy A."/>
        </authorList>
    </citation>
    <scope>NUCLEOTIDE SEQUENCE [LARGE SCALE GENOMIC DNA]</scope>
    <source>
        <strain evidence="3">26-4b1</strain>
    </source>
</reference>
<dbReference type="InterPro" id="IPR036380">
    <property type="entry name" value="Isochorismatase-like_sf"/>
</dbReference>
<name>A0A2N3Q0X1_9PROT</name>
<feature type="domain" description="Isochorismatase-like" evidence="1">
    <location>
        <begin position="10"/>
        <end position="157"/>
    </location>
</feature>
<dbReference type="InterPro" id="IPR050993">
    <property type="entry name" value="Isochorismatase_domain"/>
</dbReference>
<keyword evidence="3" id="KW-1185">Reference proteome</keyword>
<evidence type="ECO:0000313" key="2">
    <source>
        <dbReference type="EMBL" id="PKU26318.1"/>
    </source>
</evidence>
<accession>A0A2N3Q0X1</accession>
<dbReference type="EMBL" id="PIUM01000001">
    <property type="protein sequence ID" value="PKU26318.1"/>
    <property type="molecule type" value="Genomic_DNA"/>
</dbReference>
<comment type="caution">
    <text evidence="2">The sequence shown here is derived from an EMBL/GenBank/DDBJ whole genome shotgun (WGS) entry which is preliminary data.</text>
</comment>
<dbReference type="Proteomes" id="UP000233293">
    <property type="component" value="Unassembled WGS sequence"/>
</dbReference>
<dbReference type="Pfam" id="PF00857">
    <property type="entry name" value="Isochorismatase"/>
    <property type="match status" value="1"/>
</dbReference>
<evidence type="ECO:0000313" key="3">
    <source>
        <dbReference type="Proteomes" id="UP000233293"/>
    </source>
</evidence>
<dbReference type="CDD" id="cd01012">
    <property type="entry name" value="YcaC_related"/>
    <property type="match status" value="1"/>
</dbReference>
<protein>
    <submittedName>
        <fullName evidence="2">Hydrolase</fullName>
    </submittedName>
</protein>
<dbReference type="PANTHER" id="PTHR14119:SF3">
    <property type="entry name" value="ISOCHORISMATASE DOMAIN-CONTAINING PROTEIN 2"/>
    <property type="match status" value="1"/>
</dbReference>
<dbReference type="InterPro" id="IPR000868">
    <property type="entry name" value="Isochorismatase-like_dom"/>
</dbReference>
<dbReference type="Gene3D" id="3.40.50.850">
    <property type="entry name" value="Isochorismatase-like"/>
    <property type="match status" value="1"/>
</dbReference>